<evidence type="ECO:0000313" key="1">
    <source>
        <dbReference type="EMBL" id="MWB99138.1"/>
    </source>
</evidence>
<sequence length="68" mass="7108">MRRPGRLTRRQDRCGDVASARLTRRRGLRARAAAVGAAVAAALEGVDAPPVLAVLAPDGAVDVIPQHD</sequence>
<reference evidence="1 2" key="1">
    <citation type="submission" date="2019-12" db="EMBL/GenBank/DDBJ databases">
        <authorList>
            <person name="Kim Y.S."/>
        </authorList>
    </citation>
    <scope>NUCLEOTIDE SEQUENCE [LARGE SCALE GENOMIC DNA]</scope>
    <source>
        <strain evidence="1 2">MMS17-SY077</strain>
    </source>
</reference>
<dbReference type="RefSeq" id="WP_160425107.1">
    <property type="nucleotide sequence ID" value="NZ_WSTA01000049.1"/>
</dbReference>
<name>A0A6I4NY04_9MICO</name>
<comment type="caution">
    <text evidence="1">The sequence shown here is derived from an EMBL/GenBank/DDBJ whole genome shotgun (WGS) entry which is preliminary data.</text>
</comment>
<evidence type="ECO:0000313" key="2">
    <source>
        <dbReference type="Proteomes" id="UP000438182"/>
    </source>
</evidence>
<protein>
    <submittedName>
        <fullName evidence="1">Uncharacterized protein</fullName>
    </submittedName>
</protein>
<dbReference type="AlphaFoldDB" id="A0A6I4NY04"/>
<proteinExistence type="predicted"/>
<dbReference type="EMBL" id="WSTA01000049">
    <property type="protein sequence ID" value="MWB99138.1"/>
    <property type="molecule type" value="Genomic_DNA"/>
</dbReference>
<dbReference type="InterPro" id="IPR006311">
    <property type="entry name" value="TAT_signal"/>
</dbReference>
<accession>A0A6I4NY04</accession>
<organism evidence="1 2">
    <name type="scientific">Agromyces seonyuensis</name>
    <dbReference type="NCBI Taxonomy" id="2662446"/>
    <lineage>
        <taxon>Bacteria</taxon>
        <taxon>Bacillati</taxon>
        <taxon>Actinomycetota</taxon>
        <taxon>Actinomycetes</taxon>
        <taxon>Micrococcales</taxon>
        <taxon>Microbacteriaceae</taxon>
        <taxon>Agromyces</taxon>
    </lineage>
</organism>
<dbReference type="Proteomes" id="UP000438182">
    <property type="component" value="Unassembled WGS sequence"/>
</dbReference>
<gene>
    <name evidence="1" type="ORF">GB864_11345</name>
</gene>
<dbReference type="PROSITE" id="PS51318">
    <property type="entry name" value="TAT"/>
    <property type="match status" value="1"/>
</dbReference>
<keyword evidence="2" id="KW-1185">Reference proteome</keyword>